<accession>A0ABS2CKR9</accession>
<dbReference type="PROSITE" id="PS50937">
    <property type="entry name" value="HTH_MERR_2"/>
    <property type="match status" value="1"/>
</dbReference>
<feature type="domain" description="HTH merR-type" evidence="2">
    <location>
        <begin position="1"/>
        <end position="70"/>
    </location>
</feature>
<dbReference type="Gene3D" id="1.10.1660.10">
    <property type="match status" value="1"/>
</dbReference>
<protein>
    <submittedName>
        <fullName evidence="3">MerR family transcriptional regulator</fullName>
    </submittedName>
</protein>
<dbReference type="SUPFAM" id="SSF46955">
    <property type="entry name" value="Putative DNA-binding domain"/>
    <property type="match status" value="1"/>
</dbReference>
<dbReference type="Pfam" id="PF13411">
    <property type="entry name" value="MerR_1"/>
    <property type="match status" value="1"/>
</dbReference>
<dbReference type="PANTHER" id="PTHR30204:SF98">
    <property type="entry name" value="HTH-TYPE TRANSCRIPTIONAL REGULATOR ADHR"/>
    <property type="match status" value="1"/>
</dbReference>
<dbReference type="PRINTS" id="PR00040">
    <property type="entry name" value="HTHMERR"/>
</dbReference>
<dbReference type="EMBL" id="JAFDVD010000008">
    <property type="protein sequence ID" value="MBM6400488.1"/>
    <property type="molecule type" value="Genomic_DNA"/>
</dbReference>
<gene>
    <name evidence="3" type="ORF">JQN70_08835</name>
</gene>
<keyword evidence="1" id="KW-0238">DNA-binding</keyword>
<keyword evidence="4" id="KW-1185">Reference proteome</keyword>
<dbReference type="SMART" id="SM00422">
    <property type="entry name" value="HTH_MERR"/>
    <property type="match status" value="1"/>
</dbReference>
<sequence>MRISQLAERTGVPVHTLKYYLREGVLPAGRATSRTSAEYGEEHVDRVRLVRALVEHGGVPVAAVRRIVGALDAPPPSRHELLGTAHSTLAGEDPGAAAPAEVVELLRGLGWCTWEQGPFVAELGRAVEAARAAGAPLTPEALRRYAEAMFAVAEVDVELALGAPSPEEAMRAVVVGTVMVDPVLLALRRVAQEAASTARA</sequence>
<evidence type="ECO:0000313" key="4">
    <source>
        <dbReference type="Proteomes" id="UP001430172"/>
    </source>
</evidence>
<dbReference type="InterPro" id="IPR009061">
    <property type="entry name" value="DNA-bd_dom_put_sf"/>
</dbReference>
<organism evidence="3 4">
    <name type="scientific">Phycicoccus sonneratiae</name>
    <dbReference type="NCBI Taxonomy" id="2807628"/>
    <lineage>
        <taxon>Bacteria</taxon>
        <taxon>Bacillati</taxon>
        <taxon>Actinomycetota</taxon>
        <taxon>Actinomycetes</taxon>
        <taxon>Micrococcales</taxon>
        <taxon>Intrasporangiaceae</taxon>
        <taxon>Phycicoccus</taxon>
    </lineage>
</organism>
<dbReference type="Proteomes" id="UP001430172">
    <property type="component" value="Unassembled WGS sequence"/>
</dbReference>
<evidence type="ECO:0000259" key="2">
    <source>
        <dbReference type="PROSITE" id="PS50937"/>
    </source>
</evidence>
<comment type="caution">
    <text evidence="3">The sequence shown here is derived from an EMBL/GenBank/DDBJ whole genome shotgun (WGS) entry which is preliminary data.</text>
</comment>
<name>A0ABS2CKR9_9MICO</name>
<proteinExistence type="predicted"/>
<dbReference type="RefSeq" id="WP_204130943.1">
    <property type="nucleotide sequence ID" value="NZ_JAFDVD010000008.1"/>
</dbReference>
<dbReference type="InterPro" id="IPR047057">
    <property type="entry name" value="MerR_fam"/>
</dbReference>
<evidence type="ECO:0000313" key="3">
    <source>
        <dbReference type="EMBL" id="MBM6400488.1"/>
    </source>
</evidence>
<dbReference type="PANTHER" id="PTHR30204">
    <property type="entry name" value="REDOX-CYCLING DRUG-SENSING TRANSCRIPTIONAL ACTIVATOR SOXR"/>
    <property type="match status" value="1"/>
</dbReference>
<evidence type="ECO:0000256" key="1">
    <source>
        <dbReference type="ARBA" id="ARBA00023125"/>
    </source>
</evidence>
<reference evidence="3" key="1">
    <citation type="submission" date="2021-02" db="EMBL/GenBank/DDBJ databases">
        <title>Phycicoccus sp. MQZ13P-5T, whole genome shotgun sequence.</title>
        <authorList>
            <person name="Tuo L."/>
        </authorList>
    </citation>
    <scope>NUCLEOTIDE SEQUENCE</scope>
    <source>
        <strain evidence="3">MQZ13P-5</strain>
    </source>
</reference>
<dbReference type="InterPro" id="IPR000551">
    <property type="entry name" value="MerR-type_HTH_dom"/>
</dbReference>